<accession>A0ABV1H4R7</accession>
<evidence type="ECO:0000313" key="2">
    <source>
        <dbReference type="EMBL" id="MEQ2554699.1"/>
    </source>
</evidence>
<name>A0ABV1H4R7_9FIRM</name>
<sequence>MAGIFEDIQFQKTDLNTVKELKEDCWRKAQGEDLEAFLGFYLKKKPARSWQIAAWAALFVFLISSGELGFERLCKNDPSYNPVPMTIGVIAGGLLYLFFACMRQIQSRRELLRIKSSVYVTDAIAYGGGGNVQVMVNHKRIAFDMYAFDETVSPTEQVHKPDGTYEGFRVLLYAVIQDNSCRMKAVLGSAGVRYYASQCRKFEKRSGQVV</sequence>
<keyword evidence="1" id="KW-0472">Membrane</keyword>
<reference evidence="2" key="1">
    <citation type="submission" date="2024-03" db="EMBL/GenBank/DDBJ databases">
        <title>Human intestinal bacterial collection.</title>
        <authorList>
            <person name="Pauvert C."/>
            <person name="Hitch T.C.A."/>
            <person name="Clavel T."/>
        </authorList>
    </citation>
    <scope>NUCLEOTIDE SEQUENCE [LARGE SCALE GENOMIC DNA]</scope>
    <source>
        <strain evidence="2">CLA-AA-H89B</strain>
    </source>
</reference>
<keyword evidence="1" id="KW-0812">Transmembrane</keyword>
<organism evidence="2 3">
    <name type="scientific">Lachnospira intestinalis</name>
    <dbReference type="NCBI Taxonomy" id="3133158"/>
    <lineage>
        <taxon>Bacteria</taxon>
        <taxon>Bacillati</taxon>
        <taxon>Bacillota</taxon>
        <taxon>Clostridia</taxon>
        <taxon>Lachnospirales</taxon>
        <taxon>Lachnospiraceae</taxon>
        <taxon>Lachnospira</taxon>
    </lineage>
</organism>
<evidence type="ECO:0000256" key="1">
    <source>
        <dbReference type="SAM" id="Phobius"/>
    </source>
</evidence>
<keyword evidence="1" id="KW-1133">Transmembrane helix</keyword>
<evidence type="ECO:0000313" key="3">
    <source>
        <dbReference type="Proteomes" id="UP001546774"/>
    </source>
</evidence>
<protein>
    <submittedName>
        <fullName evidence="2">Uncharacterized protein</fullName>
    </submittedName>
</protein>
<dbReference type="EMBL" id="JBBMFS010000004">
    <property type="protein sequence ID" value="MEQ2554699.1"/>
    <property type="molecule type" value="Genomic_DNA"/>
</dbReference>
<feature type="transmembrane region" description="Helical" evidence="1">
    <location>
        <begin position="82"/>
        <end position="102"/>
    </location>
</feature>
<gene>
    <name evidence="2" type="ORF">WMO37_06640</name>
</gene>
<feature type="transmembrane region" description="Helical" evidence="1">
    <location>
        <begin position="52"/>
        <end position="70"/>
    </location>
</feature>
<proteinExistence type="predicted"/>
<comment type="caution">
    <text evidence="2">The sequence shown here is derived from an EMBL/GenBank/DDBJ whole genome shotgun (WGS) entry which is preliminary data.</text>
</comment>
<keyword evidence="3" id="KW-1185">Reference proteome</keyword>
<dbReference type="Proteomes" id="UP001546774">
    <property type="component" value="Unassembled WGS sequence"/>
</dbReference>